<proteinExistence type="inferred from homology"/>
<dbReference type="Gene3D" id="1.10.3720.10">
    <property type="entry name" value="MetI-like"/>
    <property type="match status" value="1"/>
</dbReference>
<protein>
    <submittedName>
        <fullName evidence="10">Putative spermidine/putrescine transport system permease protein</fullName>
    </submittedName>
</protein>
<keyword evidence="5 8" id="KW-0812">Transmembrane</keyword>
<evidence type="ECO:0000256" key="8">
    <source>
        <dbReference type="RuleBase" id="RU363032"/>
    </source>
</evidence>
<dbReference type="InterPro" id="IPR035906">
    <property type="entry name" value="MetI-like_sf"/>
</dbReference>
<feature type="transmembrane region" description="Helical" evidence="8">
    <location>
        <begin position="64"/>
        <end position="88"/>
    </location>
</feature>
<evidence type="ECO:0000256" key="6">
    <source>
        <dbReference type="ARBA" id="ARBA00022989"/>
    </source>
</evidence>
<dbReference type="Pfam" id="PF00528">
    <property type="entry name" value="BPD_transp_1"/>
    <property type="match status" value="1"/>
</dbReference>
<evidence type="ECO:0000256" key="1">
    <source>
        <dbReference type="ARBA" id="ARBA00004429"/>
    </source>
</evidence>
<sequence>MKQVASWTGIAVAVTFLLLPLVVIIPLSLTPTSFLSFPTGDLSLRHYEALFTDPKWIGSAADSLIVATLSAVVCTLLSVAMASGLWLTNTRLAPVFITIALLPIVAPQVVSAMIVYYLEARLGILDSYVGLVVGHCVVALPYAVIAMLVAFSRLSRSLERASRSLGAGTWTTLWRVLLPNVKSGIFGAAFLSFVISWDEVAVTLFISGLNVMTLPKRIWDGLRFDINPVIASVSVVMILLTTIVLIVQAMRKTKS</sequence>
<keyword evidence="3" id="KW-1003">Cell membrane</keyword>
<dbReference type="PROSITE" id="PS50928">
    <property type="entry name" value="ABC_TM1"/>
    <property type="match status" value="1"/>
</dbReference>
<feature type="domain" description="ABC transmembrane type-1" evidence="9">
    <location>
        <begin position="60"/>
        <end position="248"/>
    </location>
</feature>
<dbReference type="Proteomes" id="UP000295351">
    <property type="component" value="Unassembled WGS sequence"/>
</dbReference>
<evidence type="ECO:0000256" key="2">
    <source>
        <dbReference type="ARBA" id="ARBA00022448"/>
    </source>
</evidence>
<dbReference type="AlphaFoldDB" id="A0A4R2CW20"/>
<accession>A0A4R2CW20</accession>
<evidence type="ECO:0000256" key="3">
    <source>
        <dbReference type="ARBA" id="ARBA00022475"/>
    </source>
</evidence>
<reference evidence="10 11" key="1">
    <citation type="submission" date="2019-03" db="EMBL/GenBank/DDBJ databases">
        <title>Genomic Encyclopedia of Type Strains, Phase IV (KMG-IV): sequencing the most valuable type-strain genomes for metagenomic binning, comparative biology and taxonomic classification.</title>
        <authorList>
            <person name="Goeker M."/>
        </authorList>
    </citation>
    <scope>NUCLEOTIDE SEQUENCE [LARGE SCALE GENOMIC DNA]</scope>
    <source>
        <strain evidence="10 11">DSM 18401</strain>
    </source>
</reference>
<keyword evidence="11" id="KW-1185">Reference proteome</keyword>
<dbReference type="InterPro" id="IPR000515">
    <property type="entry name" value="MetI-like"/>
</dbReference>
<comment type="subcellular location">
    <subcellularLocation>
        <location evidence="1">Cell inner membrane</location>
        <topology evidence="1">Multi-pass membrane protein</topology>
    </subcellularLocation>
    <subcellularLocation>
        <location evidence="8">Cell membrane</location>
        <topology evidence="8">Multi-pass membrane protein</topology>
    </subcellularLocation>
</comment>
<keyword evidence="6 8" id="KW-1133">Transmembrane helix</keyword>
<evidence type="ECO:0000313" key="10">
    <source>
        <dbReference type="EMBL" id="TCN45085.1"/>
    </source>
</evidence>
<evidence type="ECO:0000256" key="7">
    <source>
        <dbReference type="ARBA" id="ARBA00023136"/>
    </source>
</evidence>
<feature type="transmembrane region" description="Helical" evidence="8">
    <location>
        <begin position="226"/>
        <end position="247"/>
    </location>
</feature>
<evidence type="ECO:0000256" key="5">
    <source>
        <dbReference type="ARBA" id="ARBA00022692"/>
    </source>
</evidence>
<dbReference type="GO" id="GO:0055085">
    <property type="term" value="P:transmembrane transport"/>
    <property type="evidence" value="ECO:0007669"/>
    <property type="project" value="InterPro"/>
</dbReference>
<keyword evidence="2 8" id="KW-0813">Transport</keyword>
<evidence type="ECO:0000256" key="4">
    <source>
        <dbReference type="ARBA" id="ARBA00022519"/>
    </source>
</evidence>
<name>A0A4R2CW20_SHIGR</name>
<dbReference type="CDD" id="cd06261">
    <property type="entry name" value="TM_PBP2"/>
    <property type="match status" value="1"/>
</dbReference>
<dbReference type="PANTHER" id="PTHR43357">
    <property type="entry name" value="INNER MEMBRANE ABC TRANSPORTER PERMEASE PROTEIN YDCV"/>
    <property type="match status" value="1"/>
</dbReference>
<feature type="transmembrane region" description="Helical" evidence="8">
    <location>
        <begin position="128"/>
        <end position="151"/>
    </location>
</feature>
<comment type="similarity">
    <text evidence="8">Belongs to the binding-protein-dependent transport system permease family.</text>
</comment>
<feature type="transmembrane region" description="Helical" evidence="8">
    <location>
        <begin position="95"/>
        <end position="116"/>
    </location>
</feature>
<dbReference type="RefSeq" id="WP_133034776.1">
    <property type="nucleotide sequence ID" value="NZ_BAABEI010000003.1"/>
</dbReference>
<dbReference type="GO" id="GO:0005886">
    <property type="term" value="C:plasma membrane"/>
    <property type="evidence" value="ECO:0007669"/>
    <property type="project" value="UniProtKB-SubCell"/>
</dbReference>
<evidence type="ECO:0000259" key="9">
    <source>
        <dbReference type="PROSITE" id="PS50928"/>
    </source>
</evidence>
<keyword evidence="4" id="KW-0997">Cell inner membrane</keyword>
<dbReference type="PANTHER" id="PTHR43357:SF4">
    <property type="entry name" value="INNER MEMBRANE ABC TRANSPORTER PERMEASE PROTEIN YDCV"/>
    <property type="match status" value="1"/>
</dbReference>
<dbReference type="EMBL" id="SLVX01000008">
    <property type="protein sequence ID" value="TCN45085.1"/>
    <property type="molecule type" value="Genomic_DNA"/>
</dbReference>
<gene>
    <name evidence="10" type="ORF">EV665_108225</name>
</gene>
<keyword evidence="7 8" id="KW-0472">Membrane</keyword>
<dbReference type="SUPFAM" id="SSF161098">
    <property type="entry name" value="MetI-like"/>
    <property type="match status" value="1"/>
</dbReference>
<comment type="caution">
    <text evidence="10">The sequence shown here is derived from an EMBL/GenBank/DDBJ whole genome shotgun (WGS) entry which is preliminary data.</text>
</comment>
<feature type="transmembrane region" description="Helical" evidence="8">
    <location>
        <begin position="185"/>
        <end position="206"/>
    </location>
</feature>
<evidence type="ECO:0000313" key="11">
    <source>
        <dbReference type="Proteomes" id="UP000295351"/>
    </source>
</evidence>
<feature type="transmembrane region" description="Helical" evidence="8">
    <location>
        <begin position="7"/>
        <end position="29"/>
    </location>
</feature>
<organism evidence="10 11">
    <name type="scientific">Shinella granuli</name>
    <dbReference type="NCBI Taxonomy" id="323621"/>
    <lineage>
        <taxon>Bacteria</taxon>
        <taxon>Pseudomonadati</taxon>
        <taxon>Pseudomonadota</taxon>
        <taxon>Alphaproteobacteria</taxon>
        <taxon>Hyphomicrobiales</taxon>
        <taxon>Rhizobiaceae</taxon>
        <taxon>Shinella</taxon>
    </lineage>
</organism>